<feature type="region of interest" description="Disordered" evidence="5">
    <location>
        <begin position="160"/>
        <end position="195"/>
    </location>
</feature>
<feature type="compositionally biased region" description="Basic and acidic residues" evidence="5">
    <location>
        <begin position="902"/>
        <end position="923"/>
    </location>
</feature>
<feature type="compositionally biased region" description="Low complexity" evidence="5">
    <location>
        <begin position="160"/>
        <end position="175"/>
    </location>
</feature>
<evidence type="ECO:0000256" key="5">
    <source>
        <dbReference type="SAM" id="MobiDB-lite"/>
    </source>
</evidence>
<dbReference type="Proteomes" id="UP000279259">
    <property type="component" value="Unassembled WGS sequence"/>
</dbReference>
<feature type="transmembrane region" description="Helical" evidence="6">
    <location>
        <begin position="730"/>
        <end position="751"/>
    </location>
</feature>
<dbReference type="GO" id="GO:0055085">
    <property type="term" value="P:transmembrane transport"/>
    <property type="evidence" value="ECO:0007669"/>
    <property type="project" value="InterPro"/>
</dbReference>
<feature type="transmembrane region" description="Helical" evidence="6">
    <location>
        <begin position="1016"/>
        <end position="1041"/>
    </location>
</feature>
<evidence type="ECO:0000256" key="1">
    <source>
        <dbReference type="ARBA" id="ARBA00004141"/>
    </source>
</evidence>
<keyword evidence="2 6" id="KW-0812">Transmembrane</keyword>
<evidence type="ECO:0000313" key="7">
    <source>
        <dbReference type="EMBL" id="RSH92392.1"/>
    </source>
</evidence>
<feature type="transmembrane region" description="Helical" evidence="6">
    <location>
        <begin position="763"/>
        <end position="785"/>
    </location>
</feature>
<dbReference type="OrthoDB" id="435607at2759"/>
<evidence type="ECO:0000256" key="6">
    <source>
        <dbReference type="SAM" id="Phobius"/>
    </source>
</evidence>
<dbReference type="Pfam" id="PF03547">
    <property type="entry name" value="Mem_trans"/>
    <property type="match status" value="1"/>
</dbReference>
<keyword evidence="4 6" id="KW-0472">Membrane</keyword>
<feature type="compositionally biased region" description="Basic and acidic residues" evidence="5">
    <location>
        <begin position="879"/>
        <end position="888"/>
    </location>
</feature>
<feature type="transmembrane region" description="Helical" evidence="6">
    <location>
        <begin position="1107"/>
        <end position="1129"/>
    </location>
</feature>
<evidence type="ECO:0000313" key="8">
    <source>
        <dbReference type="Proteomes" id="UP000279259"/>
    </source>
</evidence>
<feature type="transmembrane region" description="Helical" evidence="6">
    <location>
        <begin position="700"/>
        <end position="718"/>
    </location>
</feature>
<evidence type="ECO:0000256" key="2">
    <source>
        <dbReference type="ARBA" id="ARBA00022692"/>
    </source>
</evidence>
<dbReference type="EMBL" id="RSCD01000006">
    <property type="protein sequence ID" value="RSH92392.1"/>
    <property type="molecule type" value="Genomic_DNA"/>
</dbReference>
<keyword evidence="3 6" id="KW-1133">Transmembrane helix</keyword>
<comment type="subcellular location">
    <subcellularLocation>
        <location evidence="1">Membrane</location>
        <topology evidence="1">Multi-pass membrane protein</topology>
    </subcellularLocation>
</comment>
<proteinExistence type="predicted"/>
<dbReference type="InterPro" id="IPR004776">
    <property type="entry name" value="Mem_transp_PIN-like"/>
</dbReference>
<feature type="compositionally biased region" description="Low complexity" evidence="5">
    <location>
        <begin position="478"/>
        <end position="487"/>
    </location>
</feature>
<organism evidence="7 8">
    <name type="scientific">Saitozyma podzolica</name>
    <dbReference type="NCBI Taxonomy" id="1890683"/>
    <lineage>
        <taxon>Eukaryota</taxon>
        <taxon>Fungi</taxon>
        <taxon>Dikarya</taxon>
        <taxon>Basidiomycota</taxon>
        <taxon>Agaricomycotina</taxon>
        <taxon>Tremellomycetes</taxon>
        <taxon>Tremellales</taxon>
        <taxon>Trimorphomycetaceae</taxon>
        <taxon>Saitozyma</taxon>
    </lineage>
</organism>
<feature type="region of interest" description="Disordered" evidence="5">
    <location>
        <begin position="472"/>
        <end position="516"/>
    </location>
</feature>
<feature type="transmembrane region" description="Helical" evidence="6">
    <location>
        <begin position="1077"/>
        <end position="1095"/>
    </location>
</feature>
<feature type="compositionally biased region" description="Polar residues" evidence="5">
    <location>
        <begin position="176"/>
        <end position="195"/>
    </location>
</feature>
<feature type="region of interest" description="Disordered" evidence="5">
    <location>
        <begin position="361"/>
        <end position="382"/>
    </location>
</feature>
<feature type="transmembrane region" description="Helical" evidence="6">
    <location>
        <begin position="1179"/>
        <end position="1205"/>
    </location>
</feature>
<dbReference type="PANTHER" id="PTHR31274:SF1">
    <property type="entry name" value="AGL149CP"/>
    <property type="match status" value="1"/>
</dbReference>
<dbReference type="InterPro" id="IPR040254">
    <property type="entry name" value="Ecm3-like"/>
</dbReference>
<comment type="caution">
    <text evidence="7">The sequence shown here is derived from an EMBL/GenBank/DDBJ whole genome shotgun (WGS) entry which is preliminary data.</text>
</comment>
<protein>
    <submittedName>
        <fullName evidence="7">Protein M3</fullName>
    </submittedName>
</protein>
<reference evidence="7 8" key="1">
    <citation type="submission" date="2018-11" db="EMBL/GenBank/DDBJ databases">
        <title>Genome sequence of Saitozyma podzolica DSM 27192.</title>
        <authorList>
            <person name="Aliyu H."/>
            <person name="Gorte O."/>
            <person name="Ochsenreither K."/>
        </authorList>
    </citation>
    <scope>NUCLEOTIDE SEQUENCE [LARGE SCALE GENOMIC DNA]</scope>
    <source>
        <strain evidence="7 8">DSM 27192</strain>
    </source>
</reference>
<name>A0A427YMN8_9TREE</name>
<feature type="transmembrane region" description="Helical" evidence="6">
    <location>
        <begin position="666"/>
        <end position="688"/>
    </location>
</feature>
<dbReference type="InterPro" id="IPR032675">
    <property type="entry name" value="LRR_dom_sf"/>
</dbReference>
<sequence>MPGAVDPMSASSRPMIPFDSLPSRPLPFGATPDMLQPINVNTSHLTNASSKLPKPRLAKESLPREFPAPAYSHSRHASNVSIHSTIADLNLSGKSERDLELGSDEWMSMQVAKCVDSAAGTLDLRNLGLIQLSTKISDLRDLVTLPSSFSPFSLGSRRPFASPSSPLDSHHLSPSQQPYAASPDSGNSGRFSRVNSAPVHDASRLLNRIQDQSRPFERAPSALATPGALLVSPALLEMAQGATSTAAAPVASSFRGARQASFARSKTGAVQMGSRGGKLPAKDLCIIASGNLLRNLPTALFEIPNLTVLTLREFAPKIRCGAHTISGNNKLTSLPAAIGGLVNLKELNIGNNQIVRGSAFDHPQSVSERLPGPPESVPPNPHSIRDDVVDARERRWSKLHALTLNNLISPRPPSSLPPLLDHYAWEIPAKGETHPLLDSSVLHTMIPQICEKDLRRVLQALRSASYHFRHSKTEFPRGSSSPGLGSSTKVDPLPRSHRTPPPDDGSLNPYYNPCPSPRHLEYDPTSSAIRPSRHLFLHPAEERIEWREVFGESSLPIQWVGCSPGCLAFLEHDEEDDWSLGEEATQHQSPRLVAAGLGPVPSQTSLSISPSHRSAFNPSRGPGYIPYEPFLTRSDIDIAFVYLPYNYISAVPVRPSLKMTSEAGVIIYKAFAPTLKMMLCIGLGFVITKRGLFPASCAKGVSILSLNISLPCLIFYSMVDAFSPSNGAAFGSLVLVALIYQFLGFVFAWICRELFYVPADFQWGILVMGTVSNWGNLPTAVVNTIGKSSPFDGTEDITLGTAYIAIFVLVMQTFLFPCGLHKVGVVHVRVRAGVNAHLAQLCALDFKEENLERGPRLPLKQRWAKQVDRVKRLLGGGSKLRDSEKDSEMTSDLAGTPVVESEQDKEAESDHGEQGDEPSDLRRLRSRYTGGAAPTRKTSRASSFHSMLESTRPIPSTAPLDAVDLNAPCAPAPSAAAAAGGASLLPVCSNHGQAYSFHQPITPVPSVHKPPISRRILSIALGFITPVSMSIILGVVCSVVLPLKALFVPVDGWTGTRIPNAPNDEPPLSFITDTTQFLGGISIPAGLVLLGASFARLKAPAKWSDQPLAAIAFMTAAKMIIIPVFGVFFVQALRDHSSLYPTTDKMRTFVAILLSGTPAAVNQLVLTQLYNPEGSADTLAAFLLLQYLAMPVLSTALAAISLYIVA</sequence>
<dbReference type="GO" id="GO:0016020">
    <property type="term" value="C:membrane"/>
    <property type="evidence" value="ECO:0007669"/>
    <property type="project" value="UniProtKB-SubCell"/>
</dbReference>
<keyword evidence="8" id="KW-1185">Reference proteome</keyword>
<feature type="region of interest" description="Disordered" evidence="5">
    <location>
        <begin position="875"/>
        <end position="955"/>
    </location>
</feature>
<dbReference type="STRING" id="1890683.A0A427YMN8"/>
<feature type="compositionally biased region" description="Polar residues" evidence="5">
    <location>
        <begin position="940"/>
        <end position="949"/>
    </location>
</feature>
<gene>
    <name evidence="7" type="primary">ECM3</name>
    <name evidence="7" type="ORF">EHS25_008807</name>
</gene>
<evidence type="ECO:0000256" key="4">
    <source>
        <dbReference type="ARBA" id="ARBA00023136"/>
    </source>
</evidence>
<feature type="compositionally biased region" description="Pro residues" evidence="5">
    <location>
        <begin position="371"/>
        <end position="381"/>
    </location>
</feature>
<evidence type="ECO:0000256" key="3">
    <source>
        <dbReference type="ARBA" id="ARBA00022989"/>
    </source>
</evidence>
<feature type="transmembrane region" description="Helical" evidence="6">
    <location>
        <begin position="797"/>
        <end position="820"/>
    </location>
</feature>
<dbReference type="Gene3D" id="3.80.10.10">
    <property type="entry name" value="Ribonuclease Inhibitor"/>
    <property type="match status" value="1"/>
</dbReference>
<accession>A0A427YMN8</accession>
<dbReference type="PANTHER" id="PTHR31274">
    <property type="entry name" value="PROTEIN ECM3"/>
    <property type="match status" value="1"/>
</dbReference>
<dbReference type="AlphaFoldDB" id="A0A427YMN8"/>
<dbReference type="SUPFAM" id="SSF52047">
    <property type="entry name" value="RNI-like"/>
    <property type="match status" value="1"/>
</dbReference>